<dbReference type="InterPro" id="IPR008521">
    <property type="entry name" value="Mg_trans_NIPA"/>
</dbReference>
<keyword evidence="4 6" id="KW-0472">Membrane</keyword>
<feature type="compositionally biased region" description="Polar residues" evidence="5">
    <location>
        <begin position="431"/>
        <end position="455"/>
    </location>
</feature>
<dbReference type="GeneID" id="39581985"/>
<feature type="compositionally biased region" description="Low complexity" evidence="5">
    <location>
        <begin position="111"/>
        <end position="121"/>
    </location>
</feature>
<evidence type="ECO:0000256" key="1">
    <source>
        <dbReference type="ARBA" id="ARBA00004141"/>
    </source>
</evidence>
<name>A0A3N2PWB0_SODAK</name>
<feature type="transmembrane region" description="Helical" evidence="6">
    <location>
        <begin position="222"/>
        <end position="240"/>
    </location>
</feature>
<dbReference type="GO" id="GO:0016020">
    <property type="term" value="C:membrane"/>
    <property type="evidence" value="ECO:0007669"/>
    <property type="project" value="UniProtKB-SubCell"/>
</dbReference>
<evidence type="ECO:0000256" key="6">
    <source>
        <dbReference type="SAM" id="Phobius"/>
    </source>
</evidence>
<proteinExistence type="predicted"/>
<dbReference type="Proteomes" id="UP000272025">
    <property type="component" value="Unassembled WGS sequence"/>
</dbReference>
<feature type="compositionally biased region" description="Basic and acidic residues" evidence="5">
    <location>
        <begin position="96"/>
        <end position="109"/>
    </location>
</feature>
<evidence type="ECO:0000313" key="7">
    <source>
        <dbReference type="EMBL" id="ROT38809.1"/>
    </source>
</evidence>
<feature type="transmembrane region" description="Helical" evidence="6">
    <location>
        <begin position="260"/>
        <end position="279"/>
    </location>
</feature>
<comment type="subcellular location">
    <subcellularLocation>
        <location evidence="1">Membrane</location>
        <topology evidence="1">Multi-pass membrane protein</topology>
    </subcellularLocation>
</comment>
<evidence type="ECO:0000256" key="5">
    <source>
        <dbReference type="SAM" id="MobiDB-lite"/>
    </source>
</evidence>
<feature type="region of interest" description="Disordered" evidence="5">
    <location>
        <begin position="531"/>
        <end position="589"/>
    </location>
</feature>
<reference evidence="7 8" key="1">
    <citation type="journal article" date="2018" name="Mol. Ecol.">
        <title>The obligate alkalophilic soda-lake fungus Sodiomyces alkalinus has shifted to a protein diet.</title>
        <authorList>
            <person name="Grum-Grzhimaylo A.A."/>
            <person name="Falkoski D.L."/>
            <person name="van den Heuvel J."/>
            <person name="Valero-Jimenez C.A."/>
            <person name="Min B."/>
            <person name="Choi I.G."/>
            <person name="Lipzen A."/>
            <person name="Daum C.G."/>
            <person name="Aanen D.K."/>
            <person name="Tsang A."/>
            <person name="Henrissat B."/>
            <person name="Bilanenko E.N."/>
            <person name="de Vries R.P."/>
            <person name="van Kan J.A.L."/>
            <person name="Grigoriev I.V."/>
            <person name="Debets A.J.M."/>
        </authorList>
    </citation>
    <scope>NUCLEOTIDE SEQUENCE [LARGE SCALE GENOMIC DNA]</scope>
    <source>
        <strain evidence="7 8">F11</strain>
    </source>
</reference>
<feature type="compositionally biased region" description="Basic and acidic residues" evidence="5">
    <location>
        <begin position="653"/>
        <end position="676"/>
    </location>
</feature>
<keyword evidence="8" id="KW-1185">Reference proteome</keyword>
<feature type="region of interest" description="Disordered" evidence="5">
    <location>
        <begin position="88"/>
        <end position="125"/>
    </location>
</feature>
<gene>
    <name evidence="7" type="ORF">SODALDRAFT_350947</name>
</gene>
<feature type="transmembrane region" description="Helical" evidence="6">
    <location>
        <begin position="286"/>
        <end position="303"/>
    </location>
</feature>
<evidence type="ECO:0000256" key="4">
    <source>
        <dbReference type="ARBA" id="ARBA00023136"/>
    </source>
</evidence>
<dbReference type="Pfam" id="PF05653">
    <property type="entry name" value="Mg_trans_NIPA"/>
    <property type="match status" value="1"/>
</dbReference>
<feature type="region of interest" description="Disordered" evidence="5">
    <location>
        <begin position="428"/>
        <end position="473"/>
    </location>
</feature>
<dbReference type="AlphaFoldDB" id="A0A3N2PWB0"/>
<sequence length="703" mass="77067">MGEPSSYPAFNDIVAIRSEHPDHGGDGELRNWSSLIGIVTAIVGNVLIALALNVQRYAHLRLHRERVRIRRRAKEAFRRLENNNRSSGVYGSLGRENGHRGSNAEDRPHNNRAAAADGNNNVDDDDEYEYAHESDLLTRSFRSEDSAGSDTSDEQAKASSSYLKSPYWWTGQILITLGELGNFLAYGFAPASIVSPLGVVALISNCIIAPIFFKEIFRQRDFWGVVIAVGGVVTVVLSANQEETKLDPNDVWRHIKTIEFEVYLAVTISLIAILMWASSRYGTRTILIDLGLVGLFGGYTALATKGVSSMLSSTLWRTFTTPVAYVLIFILIMTAIMQIRYLNKALQRFDSTQVIPTQFVTFTLCVIVGSAVLYRDFERTSATQAAKFVGGCLLTFFGVFLITSGRPDHDDEEHRLSDVPGIEETIGLAHQDTNQPSSRSTASGGPTRSRGSSKASRPDPFLGDPQPYAMGRGFEASSYPRARTHRHGSLGSQESAPLLSKPWTASLADHQVAPPPGVRTISDDSATTLSGLAAAQSAPSSPPRSSQYLPARPGETPTTPRASLSLPAQAPRTPTHHFSGTIFSPSPLSSTVNAVVKDTLLRDTDHPYLRRPSVRRLRSGIRASLFIPDDDGQNYDVGTRSDERRRPAARSHGCLDETAHEPSREGQTESPFDGRTRPRSLSDTLGELFKLKRKPKSRHEDPA</sequence>
<organism evidence="7 8">
    <name type="scientific">Sodiomyces alkalinus (strain CBS 110278 / VKM F-3762 / F11)</name>
    <name type="common">Alkaliphilic filamentous fungus</name>
    <dbReference type="NCBI Taxonomy" id="1314773"/>
    <lineage>
        <taxon>Eukaryota</taxon>
        <taxon>Fungi</taxon>
        <taxon>Dikarya</taxon>
        <taxon>Ascomycota</taxon>
        <taxon>Pezizomycotina</taxon>
        <taxon>Sordariomycetes</taxon>
        <taxon>Hypocreomycetidae</taxon>
        <taxon>Glomerellales</taxon>
        <taxon>Plectosphaerellaceae</taxon>
        <taxon>Sodiomyces</taxon>
    </lineage>
</organism>
<feature type="transmembrane region" description="Helical" evidence="6">
    <location>
        <begin position="193"/>
        <end position="213"/>
    </location>
</feature>
<dbReference type="EMBL" id="ML119055">
    <property type="protein sequence ID" value="ROT38809.1"/>
    <property type="molecule type" value="Genomic_DNA"/>
</dbReference>
<feature type="transmembrane region" description="Helical" evidence="6">
    <location>
        <begin position="386"/>
        <end position="405"/>
    </location>
</feature>
<feature type="transmembrane region" description="Helical" evidence="6">
    <location>
        <begin position="354"/>
        <end position="374"/>
    </location>
</feature>
<dbReference type="GO" id="GO:0015095">
    <property type="term" value="F:magnesium ion transmembrane transporter activity"/>
    <property type="evidence" value="ECO:0007669"/>
    <property type="project" value="InterPro"/>
</dbReference>
<dbReference type="PANTHER" id="PTHR12570:SF65">
    <property type="entry name" value="MAGNESIUM TRANSPORTER NIPA9-RELATED"/>
    <property type="match status" value="1"/>
</dbReference>
<protein>
    <submittedName>
        <fullName evidence="7">DUF803-domain-containing protein</fullName>
    </submittedName>
</protein>
<dbReference type="OrthoDB" id="165382at2759"/>
<keyword evidence="3 6" id="KW-1133">Transmembrane helix</keyword>
<evidence type="ECO:0000256" key="3">
    <source>
        <dbReference type="ARBA" id="ARBA00022989"/>
    </source>
</evidence>
<dbReference type="InterPro" id="IPR037185">
    <property type="entry name" value="EmrE-like"/>
</dbReference>
<evidence type="ECO:0000313" key="8">
    <source>
        <dbReference type="Proteomes" id="UP000272025"/>
    </source>
</evidence>
<feature type="compositionally biased region" description="Low complexity" evidence="5">
    <location>
        <begin position="533"/>
        <end position="547"/>
    </location>
</feature>
<feature type="compositionally biased region" description="Polar residues" evidence="5">
    <location>
        <begin position="576"/>
        <end position="589"/>
    </location>
</feature>
<accession>A0A3N2PWB0</accession>
<keyword evidence="2 6" id="KW-0812">Transmembrane</keyword>
<dbReference type="SUPFAM" id="SSF103481">
    <property type="entry name" value="Multidrug resistance efflux transporter EmrE"/>
    <property type="match status" value="1"/>
</dbReference>
<feature type="transmembrane region" description="Helical" evidence="6">
    <location>
        <begin position="32"/>
        <end position="54"/>
    </location>
</feature>
<dbReference type="PANTHER" id="PTHR12570">
    <property type="match status" value="1"/>
</dbReference>
<evidence type="ECO:0000256" key="2">
    <source>
        <dbReference type="ARBA" id="ARBA00022692"/>
    </source>
</evidence>
<dbReference type="RefSeq" id="XP_028466615.1">
    <property type="nucleotide sequence ID" value="XM_028613507.1"/>
</dbReference>
<feature type="region of interest" description="Disordered" evidence="5">
    <location>
        <begin position="627"/>
        <end position="703"/>
    </location>
</feature>
<feature type="transmembrane region" description="Helical" evidence="6">
    <location>
        <begin position="323"/>
        <end position="342"/>
    </location>
</feature>